<reference evidence="5 6" key="1">
    <citation type="submission" date="2019-06" db="EMBL/GenBank/DDBJ databases">
        <title>Sequencing the genomes of 1000 actinobacteria strains.</title>
        <authorList>
            <person name="Klenk H.-P."/>
        </authorList>
    </citation>
    <scope>NUCLEOTIDE SEQUENCE [LARGE SCALE GENOMIC DNA]</scope>
    <source>
        <strain evidence="5 6">DSM 102200</strain>
    </source>
</reference>
<dbReference type="EMBL" id="VFOZ01000002">
    <property type="protein sequence ID" value="TQL90636.1"/>
    <property type="molecule type" value="Genomic_DNA"/>
</dbReference>
<sequence>MWRRSIRGVVVAAGAVFFVGLGATAASAHVTVTAEAATQGGYAALVFRVPGERDDANTVKVDVLLPADQPLASVRVKPHPGWSYEIRKTKPARPVEAEGAKVTETVSEIIWTADDQKAGIRPDEYDEFAVSVGPLPKADSMVFKALQYYDDGEVVRWIQEPRPNAPEPERPAPVLRLLPPSATGAAQAASEPTRVPEDPAGTRTAHWAIGLSSAALLVALACAAIVIRDSFSRRAGSGR</sequence>
<feature type="chain" id="PRO_5021747272" evidence="3">
    <location>
        <begin position="29"/>
        <end position="239"/>
    </location>
</feature>
<keyword evidence="2" id="KW-0812">Transmembrane</keyword>
<evidence type="ECO:0000313" key="5">
    <source>
        <dbReference type="EMBL" id="TQL90636.1"/>
    </source>
</evidence>
<evidence type="ECO:0000259" key="4">
    <source>
        <dbReference type="Pfam" id="PF07987"/>
    </source>
</evidence>
<keyword evidence="2" id="KW-0472">Membrane</keyword>
<dbReference type="AlphaFoldDB" id="A0A543C0S7"/>
<gene>
    <name evidence="5" type="ORF">FB559_7945</name>
</gene>
<evidence type="ECO:0000256" key="1">
    <source>
        <dbReference type="SAM" id="MobiDB-lite"/>
    </source>
</evidence>
<name>A0A543C0S7_9ACTN</name>
<feature type="signal peptide" evidence="3">
    <location>
        <begin position="1"/>
        <end position="28"/>
    </location>
</feature>
<proteinExistence type="predicted"/>
<keyword evidence="3" id="KW-0732">Signal</keyword>
<feature type="transmembrane region" description="Helical" evidence="2">
    <location>
        <begin position="207"/>
        <end position="227"/>
    </location>
</feature>
<evidence type="ECO:0000256" key="3">
    <source>
        <dbReference type="SAM" id="SignalP"/>
    </source>
</evidence>
<evidence type="ECO:0000313" key="6">
    <source>
        <dbReference type="Proteomes" id="UP000316096"/>
    </source>
</evidence>
<dbReference type="RefSeq" id="WP_185792682.1">
    <property type="nucleotide sequence ID" value="NZ_VFOZ01000002.1"/>
</dbReference>
<dbReference type="InterPro" id="IPR012533">
    <property type="entry name" value="YcnI-copper_dom"/>
</dbReference>
<dbReference type="InterPro" id="IPR038507">
    <property type="entry name" value="YcnI-like_sf"/>
</dbReference>
<dbReference type="Proteomes" id="UP000316096">
    <property type="component" value="Unassembled WGS sequence"/>
</dbReference>
<feature type="region of interest" description="Disordered" evidence="1">
    <location>
        <begin position="181"/>
        <end position="201"/>
    </location>
</feature>
<feature type="domain" description="YncI copper-binding" evidence="4">
    <location>
        <begin position="29"/>
        <end position="177"/>
    </location>
</feature>
<organism evidence="5 6">
    <name type="scientific">Actinoallomurus bryophytorum</name>
    <dbReference type="NCBI Taxonomy" id="1490222"/>
    <lineage>
        <taxon>Bacteria</taxon>
        <taxon>Bacillati</taxon>
        <taxon>Actinomycetota</taxon>
        <taxon>Actinomycetes</taxon>
        <taxon>Streptosporangiales</taxon>
        <taxon>Thermomonosporaceae</taxon>
        <taxon>Actinoallomurus</taxon>
    </lineage>
</organism>
<dbReference type="Gene3D" id="2.60.40.2230">
    <property type="entry name" value="Uncharacterised protein YcnI-like PF07987, DUF1775"/>
    <property type="match status" value="1"/>
</dbReference>
<evidence type="ECO:0000256" key="2">
    <source>
        <dbReference type="SAM" id="Phobius"/>
    </source>
</evidence>
<accession>A0A543C0S7</accession>
<protein>
    <submittedName>
        <fullName evidence="5">Uncharacterized protein YcnI</fullName>
    </submittedName>
</protein>
<dbReference type="CDD" id="cd08545">
    <property type="entry name" value="YcnI_like"/>
    <property type="match status" value="1"/>
</dbReference>
<keyword evidence="2" id="KW-1133">Transmembrane helix</keyword>
<dbReference type="Pfam" id="PF07987">
    <property type="entry name" value="DUF1775"/>
    <property type="match status" value="1"/>
</dbReference>
<comment type="caution">
    <text evidence="5">The sequence shown here is derived from an EMBL/GenBank/DDBJ whole genome shotgun (WGS) entry which is preliminary data.</text>
</comment>
<keyword evidence="6" id="KW-1185">Reference proteome</keyword>